<dbReference type="PANTHER" id="PTHR43047:SF72">
    <property type="entry name" value="OSMOSENSING HISTIDINE PROTEIN KINASE SLN1"/>
    <property type="match status" value="1"/>
</dbReference>
<dbReference type="EC" id="2.7.13.3" evidence="3"/>
<organism evidence="13 14">
    <name type="scientific">Weissella diestrammenae</name>
    <dbReference type="NCBI Taxonomy" id="1162633"/>
    <lineage>
        <taxon>Bacteria</taxon>
        <taxon>Bacillati</taxon>
        <taxon>Bacillota</taxon>
        <taxon>Bacilli</taxon>
        <taxon>Lactobacillales</taxon>
        <taxon>Lactobacillaceae</taxon>
        <taxon>Weissella</taxon>
    </lineage>
</organism>
<evidence type="ECO:0000256" key="7">
    <source>
        <dbReference type="ARBA" id="ARBA00023012"/>
    </source>
</evidence>
<sequence>MKMMYQQMLAFFTVIMAALLIIGVLFTQFTTKMVEDNTYRQLNRFSVAIAEEAMRYKADTGDFAYFDTRGLDIDLSLLEEQNMSFTVYDGDENVVYPTATKAVHSNITASQWRKLKNHKIVHTRVDAANKANKEESNTMGVMKPFFDNKNRLIAVVVTRANVSTVDDNMDMLRKNLAIAFLVAGIVAVMLSFIVSQLIVNRLRLIQLVTRQVASGDYQAIVDTTANDEIGALAEDVNTMTNALNEQEHEIKRQEERRKEFMANASHEMRTPLTTISGIVEGLQYDVIPEDEKMHSYDMIKNEADRLTRLVKDNLDYERLRQNKVVLNKTNFDLLPIINNLVEQLSGKADVAGDVIKIVNVKSTPVMIFADQDRLIQIIFNIINNAIQFTENGEIKIRAWREAHAAVFSVSDSGIGMTPEQVQNIWERYYKADESRTVKGESGLGMAIIRQLIDVHQGTISVQSEFGKGSTFTVRIPDEQ</sequence>
<feature type="domain" description="HAMP" evidence="12">
    <location>
        <begin position="196"/>
        <end position="248"/>
    </location>
</feature>
<dbReference type="PANTHER" id="PTHR43047">
    <property type="entry name" value="TWO-COMPONENT HISTIDINE PROTEIN KINASE"/>
    <property type="match status" value="1"/>
</dbReference>
<keyword evidence="10" id="KW-1133">Transmembrane helix</keyword>
<evidence type="ECO:0000256" key="4">
    <source>
        <dbReference type="ARBA" id="ARBA00022553"/>
    </source>
</evidence>
<dbReference type="InterPro" id="IPR004358">
    <property type="entry name" value="Sig_transdc_His_kin-like_C"/>
</dbReference>
<dbReference type="Gene3D" id="1.10.287.130">
    <property type="match status" value="1"/>
</dbReference>
<dbReference type="SMART" id="SM00304">
    <property type="entry name" value="HAMP"/>
    <property type="match status" value="1"/>
</dbReference>
<dbReference type="SUPFAM" id="SSF55874">
    <property type="entry name" value="ATPase domain of HSP90 chaperone/DNA topoisomerase II/histidine kinase"/>
    <property type="match status" value="1"/>
</dbReference>
<keyword evidence="9" id="KW-0175">Coiled coil</keyword>
<dbReference type="PROSITE" id="PS50109">
    <property type="entry name" value="HIS_KIN"/>
    <property type="match status" value="1"/>
</dbReference>
<name>A0A7G9T6D7_9LACO</name>
<keyword evidence="7" id="KW-0902">Two-component regulatory system</keyword>
<evidence type="ECO:0000259" key="11">
    <source>
        <dbReference type="PROSITE" id="PS50109"/>
    </source>
</evidence>
<dbReference type="AlphaFoldDB" id="A0A7G9T6D7"/>
<dbReference type="SUPFAM" id="SSF158472">
    <property type="entry name" value="HAMP domain-like"/>
    <property type="match status" value="1"/>
</dbReference>
<dbReference type="Proteomes" id="UP000515800">
    <property type="component" value="Chromosome"/>
</dbReference>
<evidence type="ECO:0000256" key="3">
    <source>
        <dbReference type="ARBA" id="ARBA00012438"/>
    </source>
</evidence>
<dbReference type="Gene3D" id="6.10.340.10">
    <property type="match status" value="1"/>
</dbReference>
<keyword evidence="4" id="KW-0597">Phosphoprotein</keyword>
<keyword evidence="5" id="KW-0808">Transferase</keyword>
<dbReference type="PROSITE" id="PS50885">
    <property type="entry name" value="HAMP"/>
    <property type="match status" value="1"/>
</dbReference>
<keyword evidence="6 13" id="KW-0418">Kinase</keyword>
<evidence type="ECO:0000256" key="9">
    <source>
        <dbReference type="SAM" id="Coils"/>
    </source>
</evidence>
<dbReference type="SMART" id="SM00387">
    <property type="entry name" value="HATPase_c"/>
    <property type="match status" value="1"/>
</dbReference>
<comment type="subcellular location">
    <subcellularLocation>
        <location evidence="2">Membrane</location>
    </subcellularLocation>
</comment>
<feature type="transmembrane region" description="Helical" evidence="10">
    <location>
        <begin position="176"/>
        <end position="199"/>
    </location>
</feature>
<dbReference type="FunFam" id="1.10.287.130:FF:000001">
    <property type="entry name" value="Two-component sensor histidine kinase"/>
    <property type="match status" value="1"/>
</dbReference>
<evidence type="ECO:0000256" key="8">
    <source>
        <dbReference type="ARBA" id="ARBA00023136"/>
    </source>
</evidence>
<dbReference type="InterPro" id="IPR036890">
    <property type="entry name" value="HATPase_C_sf"/>
</dbReference>
<dbReference type="CDD" id="cd00082">
    <property type="entry name" value="HisKA"/>
    <property type="match status" value="1"/>
</dbReference>
<gene>
    <name evidence="13" type="ORF">H9L19_01945</name>
</gene>
<feature type="coiled-coil region" evidence="9">
    <location>
        <begin position="236"/>
        <end position="263"/>
    </location>
</feature>
<dbReference type="InterPro" id="IPR003594">
    <property type="entry name" value="HATPase_dom"/>
</dbReference>
<dbReference type="Pfam" id="PF02518">
    <property type="entry name" value="HATPase_c"/>
    <property type="match status" value="1"/>
</dbReference>
<evidence type="ECO:0000259" key="12">
    <source>
        <dbReference type="PROSITE" id="PS50885"/>
    </source>
</evidence>
<keyword evidence="14" id="KW-1185">Reference proteome</keyword>
<dbReference type="Pfam" id="PF00672">
    <property type="entry name" value="HAMP"/>
    <property type="match status" value="1"/>
</dbReference>
<dbReference type="GO" id="GO:0009927">
    <property type="term" value="F:histidine phosphotransfer kinase activity"/>
    <property type="evidence" value="ECO:0007669"/>
    <property type="project" value="TreeGrafter"/>
</dbReference>
<dbReference type="FunFam" id="3.30.565.10:FF:000006">
    <property type="entry name" value="Sensor histidine kinase WalK"/>
    <property type="match status" value="1"/>
</dbReference>
<dbReference type="CDD" id="cd06225">
    <property type="entry name" value="HAMP"/>
    <property type="match status" value="1"/>
</dbReference>
<dbReference type="RefSeq" id="WP_187529494.1">
    <property type="nucleotide sequence ID" value="NZ_CP060724.1"/>
</dbReference>
<evidence type="ECO:0000256" key="6">
    <source>
        <dbReference type="ARBA" id="ARBA00022777"/>
    </source>
</evidence>
<dbReference type="InterPro" id="IPR005467">
    <property type="entry name" value="His_kinase_dom"/>
</dbReference>
<evidence type="ECO:0000313" key="14">
    <source>
        <dbReference type="Proteomes" id="UP000515800"/>
    </source>
</evidence>
<dbReference type="InterPro" id="IPR036097">
    <property type="entry name" value="HisK_dim/P_sf"/>
</dbReference>
<dbReference type="GO" id="GO:0000155">
    <property type="term" value="F:phosphorelay sensor kinase activity"/>
    <property type="evidence" value="ECO:0007669"/>
    <property type="project" value="InterPro"/>
</dbReference>
<comment type="catalytic activity">
    <reaction evidence="1">
        <text>ATP + protein L-histidine = ADP + protein N-phospho-L-histidine.</text>
        <dbReference type="EC" id="2.7.13.3"/>
    </reaction>
</comment>
<evidence type="ECO:0000256" key="1">
    <source>
        <dbReference type="ARBA" id="ARBA00000085"/>
    </source>
</evidence>
<dbReference type="PRINTS" id="PR00344">
    <property type="entry name" value="BCTRLSENSOR"/>
</dbReference>
<dbReference type="KEGG" id="wdi:H9L19_01945"/>
<protein>
    <recommendedName>
        <fullName evidence="3">histidine kinase</fullName>
        <ecNumber evidence="3">2.7.13.3</ecNumber>
    </recommendedName>
</protein>
<dbReference type="SUPFAM" id="SSF47384">
    <property type="entry name" value="Homodimeric domain of signal transducing histidine kinase"/>
    <property type="match status" value="1"/>
</dbReference>
<reference evidence="13 14" key="1">
    <citation type="submission" date="2020-08" db="EMBL/GenBank/DDBJ databases">
        <title>Genome sequence of Weissella diestrammenae KACC 16890T.</title>
        <authorList>
            <person name="Hyun D.-W."/>
            <person name="Bae J.-W."/>
        </authorList>
    </citation>
    <scope>NUCLEOTIDE SEQUENCE [LARGE SCALE GENOMIC DNA]</scope>
    <source>
        <strain evidence="13 14">KACC 16890</strain>
    </source>
</reference>
<evidence type="ECO:0000256" key="5">
    <source>
        <dbReference type="ARBA" id="ARBA00022679"/>
    </source>
</evidence>
<evidence type="ECO:0000313" key="13">
    <source>
        <dbReference type="EMBL" id="QNN75662.1"/>
    </source>
</evidence>
<dbReference type="Pfam" id="PF00512">
    <property type="entry name" value="HisKA"/>
    <property type="match status" value="1"/>
</dbReference>
<dbReference type="SMART" id="SM00388">
    <property type="entry name" value="HisKA"/>
    <property type="match status" value="1"/>
</dbReference>
<proteinExistence type="predicted"/>
<dbReference type="InterPro" id="IPR003661">
    <property type="entry name" value="HisK_dim/P_dom"/>
</dbReference>
<dbReference type="Gene3D" id="3.30.565.10">
    <property type="entry name" value="Histidine kinase-like ATPase, C-terminal domain"/>
    <property type="match status" value="1"/>
</dbReference>
<evidence type="ECO:0000256" key="2">
    <source>
        <dbReference type="ARBA" id="ARBA00004370"/>
    </source>
</evidence>
<feature type="domain" description="Histidine kinase" evidence="11">
    <location>
        <begin position="263"/>
        <end position="479"/>
    </location>
</feature>
<dbReference type="InterPro" id="IPR003660">
    <property type="entry name" value="HAMP_dom"/>
</dbReference>
<dbReference type="GO" id="GO:0005886">
    <property type="term" value="C:plasma membrane"/>
    <property type="evidence" value="ECO:0007669"/>
    <property type="project" value="TreeGrafter"/>
</dbReference>
<keyword evidence="10" id="KW-0812">Transmembrane</keyword>
<accession>A0A7G9T6D7</accession>
<keyword evidence="8 10" id="KW-0472">Membrane</keyword>
<dbReference type="EMBL" id="CP060724">
    <property type="protein sequence ID" value="QNN75662.1"/>
    <property type="molecule type" value="Genomic_DNA"/>
</dbReference>
<evidence type="ECO:0000256" key="10">
    <source>
        <dbReference type="SAM" id="Phobius"/>
    </source>
</evidence>